<organism evidence="2 3">
    <name type="scientific">Pseudomonas amygdali pv. photiniae</name>
    <dbReference type="NCBI Taxonomy" id="251724"/>
    <lineage>
        <taxon>Bacteria</taxon>
        <taxon>Pseudomonadati</taxon>
        <taxon>Pseudomonadota</taxon>
        <taxon>Gammaproteobacteria</taxon>
        <taxon>Pseudomonadales</taxon>
        <taxon>Pseudomonadaceae</taxon>
        <taxon>Pseudomonas</taxon>
        <taxon>Pseudomonas amygdali</taxon>
    </lineage>
</organism>
<dbReference type="Gene3D" id="1.10.443.10">
    <property type="entry name" value="Intergrase catalytic core"/>
    <property type="match status" value="1"/>
</dbReference>
<gene>
    <name evidence="2" type="ORF">ALP66_01782</name>
</gene>
<dbReference type="GO" id="GO:0003677">
    <property type="term" value="F:DNA binding"/>
    <property type="evidence" value="ECO:0007669"/>
    <property type="project" value="InterPro"/>
</dbReference>
<reference evidence="2 3" key="1">
    <citation type="submission" date="2018-08" db="EMBL/GenBank/DDBJ databases">
        <title>Recombination of ecologically and evolutionarily significant loci maintains genetic cohesion in the Pseudomonas syringae species complex.</title>
        <authorList>
            <person name="Dillon M."/>
            <person name="Thakur S."/>
            <person name="Almeida R.N.D."/>
            <person name="Weir B.S."/>
            <person name="Guttman D.S."/>
        </authorList>
    </citation>
    <scope>NUCLEOTIDE SEQUENCE [LARGE SCALE GENOMIC DNA]</scope>
    <source>
        <strain evidence="2 3">ICMP 7847</strain>
    </source>
</reference>
<name>A0A658K889_PSEA0</name>
<accession>A0A658K889</accession>
<dbReference type="InterPro" id="IPR011010">
    <property type="entry name" value="DNA_brk_join_enz"/>
</dbReference>
<dbReference type="SUPFAM" id="SSF56349">
    <property type="entry name" value="DNA breaking-rejoining enzymes"/>
    <property type="match status" value="1"/>
</dbReference>
<keyword evidence="1" id="KW-0233">DNA recombination</keyword>
<dbReference type="GO" id="GO:0006310">
    <property type="term" value="P:DNA recombination"/>
    <property type="evidence" value="ECO:0007669"/>
    <property type="project" value="UniProtKB-KW"/>
</dbReference>
<dbReference type="GO" id="GO:0015074">
    <property type="term" value="P:DNA integration"/>
    <property type="evidence" value="ECO:0007669"/>
    <property type="project" value="InterPro"/>
</dbReference>
<proteinExistence type="predicted"/>
<protein>
    <submittedName>
        <fullName evidence="2">Site-specific recombinase, phage integrase family</fullName>
    </submittedName>
</protein>
<dbReference type="InterPro" id="IPR013762">
    <property type="entry name" value="Integrase-like_cat_sf"/>
</dbReference>
<dbReference type="Proteomes" id="UP000270873">
    <property type="component" value="Unassembled WGS sequence"/>
</dbReference>
<sequence length="54" mass="6391">MPHDFRRSFITRVIEEFDLSIAQKLAHHTHISTTASYDMRSENERRNVVDGFDL</sequence>
<dbReference type="EMBL" id="RBSP01000441">
    <property type="protein sequence ID" value="RMS47528.1"/>
    <property type="molecule type" value="Genomic_DNA"/>
</dbReference>
<dbReference type="AlphaFoldDB" id="A0A658K889"/>
<evidence type="ECO:0000313" key="2">
    <source>
        <dbReference type="EMBL" id="RMS47528.1"/>
    </source>
</evidence>
<evidence type="ECO:0000256" key="1">
    <source>
        <dbReference type="ARBA" id="ARBA00023172"/>
    </source>
</evidence>
<evidence type="ECO:0000313" key="3">
    <source>
        <dbReference type="Proteomes" id="UP000270873"/>
    </source>
</evidence>
<comment type="caution">
    <text evidence="2">The sequence shown here is derived from an EMBL/GenBank/DDBJ whole genome shotgun (WGS) entry which is preliminary data.</text>
</comment>